<comment type="caution">
    <text evidence="2">The sequence shown here is derived from an EMBL/GenBank/DDBJ whole genome shotgun (WGS) entry which is preliminary data.</text>
</comment>
<dbReference type="EMBL" id="JAVXUR010000001">
    <property type="protein sequence ID" value="MDT8877849.1"/>
    <property type="molecule type" value="Genomic_DNA"/>
</dbReference>
<protein>
    <submittedName>
        <fullName evidence="2">Uncharacterized protein</fullName>
    </submittedName>
</protein>
<evidence type="ECO:0000313" key="3">
    <source>
        <dbReference type="Proteomes" id="UP001255917"/>
    </source>
</evidence>
<keyword evidence="1" id="KW-1133">Transmembrane helix</keyword>
<organism evidence="2 3">
    <name type="scientific">Halomonas saccharevitans</name>
    <dbReference type="NCBI Taxonomy" id="416872"/>
    <lineage>
        <taxon>Bacteria</taxon>
        <taxon>Pseudomonadati</taxon>
        <taxon>Pseudomonadota</taxon>
        <taxon>Gammaproteobacteria</taxon>
        <taxon>Oceanospirillales</taxon>
        <taxon>Halomonadaceae</taxon>
        <taxon>Halomonas</taxon>
    </lineage>
</organism>
<proteinExistence type="predicted"/>
<sequence length="89" mass="10502">MKRGCVKSPSQAHFLARIIEKEELKMVQTLMKLKFWDLVWAIECKSQMSTRGYVAYILETILLVCAYKLVNLKKEKYNKRLQCDAQTRT</sequence>
<dbReference type="Proteomes" id="UP001255917">
    <property type="component" value="Unassembled WGS sequence"/>
</dbReference>
<name>A0ABU3N9G2_9GAMM</name>
<accession>A0ABU3N9G2</accession>
<evidence type="ECO:0000256" key="1">
    <source>
        <dbReference type="SAM" id="Phobius"/>
    </source>
</evidence>
<keyword evidence="3" id="KW-1185">Reference proteome</keyword>
<keyword evidence="1" id="KW-0812">Transmembrane</keyword>
<keyword evidence="1" id="KW-0472">Membrane</keyword>
<reference evidence="3" key="1">
    <citation type="submission" date="2023-07" db="EMBL/GenBank/DDBJ databases">
        <title>Substrates and metabolic shifts associated with increased methane emissions in unrestored hypersaline salterns.</title>
        <authorList>
            <person name="Bueno De Mesquita C.P."/>
            <person name="Tringe S.G."/>
        </authorList>
    </citation>
    <scope>NUCLEOTIDE SEQUENCE [LARGE SCALE GENOMIC DNA]</scope>
    <source>
        <strain evidence="3">I4</strain>
    </source>
</reference>
<evidence type="ECO:0000313" key="2">
    <source>
        <dbReference type="EMBL" id="MDT8877849.1"/>
    </source>
</evidence>
<dbReference type="RefSeq" id="WP_315584976.1">
    <property type="nucleotide sequence ID" value="NZ_JAVXUR010000001.1"/>
</dbReference>
<gene>
    <name evidence="2" type="ORF">RSO68_00005</name>
</gene>
<feature type="transmembrane region" description="Helical" evidence="1">
    <location>
        <begin position="53"/>
        <end position="70"/>
    </location>
</feature>